<dbReference type="Gene3D" id="3.30.429.10">
    <property type="entry name" value="Macrophage Migration Inhibitory Factor"/>
    <property type="match status" value="1"/>
</dbReference>
<dbReference type="Proteomes" id="UP000664357">
    <property type="component" value="Unassembled WGS sequence"/>
</dbReference>
<reference evidence="3 4" key="1">
    <citation type="submission" date="2024-02" db="EMBL/GenBank/DDBJ databases">
        <title>The Genome Sequence of Enterococcus sp. DIV0159.</title>
        <authorList>
            <person name="Earl A."/>
            <person name="Manson A."/>
            <person name="Gilmore M."/>
            <person name="Sanders J."/>
            <person name="Shea T."/>
            <person name="Howe W."/>
            <person name="Livny J."/>
            <person name="Cuomo C."/>
            <person name="Neafsey D."/>
            <person name="Birren B."/>
        </authorList>
    </citation>
    <scope>NUCLEOTIDE SEQUENCE [LARGE SCALE GENOMIC DNA]</scope>
    <source>
        <strain evidence="3 4">665A</strain>
    </source>
</reference>
<dbReference type="EMBL" id="JAFREL020000003">
    <property type="protein sequence ID" value="MEO1771551.1"/>
    <property type="molecule type" value="Genomic_DNA"/>
</dbReference>
<keyword evidence="4" id="KW-1185">Reference proteome</keyword>
<keyword evidence="1" id="KW-0413">Isomerase</keyword>
<name>A0ABV0ESP1_9ENTE</name>
<gene>
    <name evidence="3" type="ORF">JZO67_003532</name>
</gene>
<accession>A0ABV0ESP1</accession>
<evidence type="ECO:0000313" key="3">
    <source>
        <dbReference type="EMBL" id="MEO1771551.1"/>
    </source>
</evidence>
<proteinExistence type="predicted"/>
<evidence type="ECO:0000313" key="4">
    <source>
        <dbReference type="Proteomes" id="UP000664357"/>
    </source>
</evidence>
<evidence type="ECO:0000259" key="2">
    <source>
        <dbReference type="Pfam" id="PF01361"/>
    </source>
</evidence>
<protein>
    <recommendedName>
        <fullName evidence="2">4-oxalocrotonate tautomerase-like domain-containing protein</fullName>
    </recommendedName>
</protein>
<comment type="caution">
    <text evidence="3">The sequence shown here is derived from an EMBL/GenBank/DDBJ whole genome shotgun (WGS) entry which is preliminary data.</text>
</comment>
<dbReference type="Pfam" id="PF01361">
    <property type="entry name" value="Tautomerase"/>
    <property type="match status" value="1"/>
</dbReference>
<dbReference type="InterPro" id="IPR014347">
    <property type="entry name" value="Tautomerase/MIF_sf"/>
</dbReference>
<evidence type="ECO:0000256" key="1">
    <source>
        <dbReference type="ARBA" id="ARBA00023235"/>
    </source>
</evidence>
<feature type="domain" description="4-oxalocrotonate tautomerase-like" evidence="2">
    <location>
        <begin position="2"/>
        <end position="51"/>
    </location>
</feature>
<dbReference type="InterPro" id="IPR004370">
    <property type="entry name" value="4-OT-like_dom"/>
</dbReference>
<dbReference type="SUPFAM" id="SSF55331">
    <property type="entry name" value="Tautomerase/MIF"/>
    <property type="match status" value="1"/>
</dbReference>
<dbReference type="RefSeq" id="WP_207703707.1">
    <property type="nucleotide sequence ID" value="NZ_JAFREL020000003.1"/>
</dbReference>
<sequence length="70" mass="8217">MPHITIQMFPGRDQVTKEKIAEKMQTVLAEEMQADKKYFSVSIEDIAPEKWKTMVEDKIELENLFIPAEF</sequence>
<organism evidence="3 4">
    <name type="scientific">Candidatus Enterococcus ferrettii</name>
    <dbReference type="NCBI Taxonomy" id="2815324"/>
    <lineage>
        <taxon>Bacteria</taxon>
        <taxon>Bacillati</taxon>
        <taxon>Bacillota</taxon>
        <taxon>Bacilli</taxon>
        <taxon>Lactobacillales</taxon>
        <taxon>Enterococcaceae</taxon>
        <taxon>Enterococcus</taxon>
    </lineage>
</organism>